<dbReference type="AlphaFoldDB" id="A0A0A8ZKP7"/>
<name>A0A0A8ZKP7_ARUDO</name>
<organism evidence="1">
    <name type="scientific">Arundo donax</name>
    <name type="common">Giant reed</name>
    <name type="synonym">Donax arundinaceus</name>
    <dbReference type="NCBI Taxonomy" id="35708"/>
    <lineage>
        <taxon>Eukaryota</taxon>
        <taxon>Viridiplantae</taxon>
        <taxon>Streptophyta</taxon>
        <taxon>Embryophyta</taxon>
        <taxon>Tracheophyta</taxon>
        <taxon>Spermatophyta</taxon>
        <taxon>Magnoliopsida</taxon>
        <taxon>Liliopsida</taxon>
        <taxon>Poales</taxon>
        <taxon>Poaceae</taxon>
        <taxon>PACMAD clade</taxon>
        <taxon>Arundinoideae</taxon>
        <taxon>Arundineae</taxon>
        <taxon>Arundo</taxon>
    </lineage>
</organism>
<dbReference type="EMBL" id="GBRH01260585">
    <property type="protein sequence ID" value="JAD37310.1"/>
    <property type="molecule type" value="Transcribed_RNA"/>
</dbReference>
<reference evidence="1" key="1">
    <citation type="submission" date="2014-09" db="EMBL/GenBank/DDBJ databases">
        <authorList>
            <person name="Magalhaes I.L.F."/>
            <person name="Oliveira U."/>
            <person name="Santos F.R."/>
            <person name="Vidigal T.H.D.A."/>
            <person name="Brescovit A.D."/>
            <person name="Santos A.J."/>
        </authorList>
    </citation>
    <scope>NUCLEOTIDE SEQUENCE</scope>
    <source>
        <tissue evidence="1">Shoot tissue taken approximately 20 cm above the soil surface</tissue>
    </source>
</reference>
<proteinExistence type="predicted"/>
<evidence type="ECO:0000313" key="1">
    <source>
        <dbReference type="EMBL" id="JAD37310.1"/>
    </source>
</evidence>
<reference evidence="1" key="2">
    <citation type="journal article" date="2015" name="Data Brief">
        <title>Shoot transcriptome of the giant reed, Arundo donax.</title>
        <authorList>
            <person name="Barrero R.A."/>
            <person name="Guerrero F.D."/>
            <person name="Moolhuijzen P."/>
            <person name="Goolsby J.A."/>
            <person name="Tidwell J."/>
            <person name="Bellgard S.E."/>
            <person name="Bellgard M.I."/>
        </authorList>
    </citation>
    <scope>NUCLEOTIDE SEQUENCE</scope>
    <source>
        <tissue evidence="1">Shoot tissue taken approximately 20 cm above the soil surface</tissue>
    </source>
</reference>
<accession>A0A0A8ZKP7</accession>
<sequence>MNIRSTSWYETVEEDVLLWGLHVTNFYILAS</sequence>
<protein>
    <submittedName>
        <fullName evidence="1">Uncharacterized protein</fullName>
    </submittedName>
</protein>